<feature type="chain" id="PRO_5012031912" description="Lipoprotein" evidence="1">
    <location>
        <begin position="20"/>
        <end position="112"/>
    </location>
</feature>
<proteinExistence type="predicted"/>
<evidence type="ECO:0000313" key="3">
    <source>
        <dbReference type="Proteomes" id="UP000192330"/>
    </source>
</evidence>
<dbReference type="OrthoDB" id="9833532at2"/>
<protein>
    <recommendedName>
        <fullName evidence="4">Lipoprotein</fullName>
    </recommendedName>
</protein>
<sequence length="112" mass="11480">MKMKAVFLTAGLLLVSACVGPPQEARCKCFTKDGTLTGNCDFERLPPEQPTFKFVSSGTAPQICGSSASFGAGQPAAQDTALIELGEDGALKLTEALSRVLKSDGTIKAGGG</sequence>
<dbReference type="STRING" id="1387277.SAMN06295998_11917"/>
<evidence type="ECO:0000256" key="1">
    <source>
        <dbReference type="SAM" id="SignalP"/>
    </source>
</evidence>
<accession>A0A1W2DX99</accession>
<keyword evidence="1" id="KW-0732">Signal</keyword>
<dbReference type="EMBL" id="FWYD01000019">
    <property type="protein sequence ID" value="SMD02053.1"/>
    <property type="molecule type" value="Genomic_DNA"/>
</dbReference>
<gene>
    <name evidence="2" type="ORF">SAMN06295998_11917</name>
</gene>
<reference evidence="2 3" key="1">
    <citation type="submission" date="2017-04" db="EMBL/GenBank/DDBJ databases">
        <authorList>
            <person name="Afonso C.L."/>
            <person name="Miller P.J."/>
            <person name="Scott M.A."/>
            <person name="Spackman E."/>
            <person name="Goraichik I."/>
            <person name="Dimitrov K.M."/>
            <person name="Suarez D.L."/>
            <person name="Swayne D.E."/>
        </authorList>
    </citation>
    <scope>NUCLEOTIDE SEQUENCE [LARGE SCALE GENOMIC DNA]</scope>
    <source>
        <strain evidence="2 3">CGMCC 1.12644</strain>
    </source>
</reference>
<evidence type="ECO:0008006" key="4">
    <source>
        <dbReference type="Google" id="ProtNLM"/>
    </source>
</evidence>
<dbReference type="RefSeq" id="WP_084354075.1">
    <property type="nucleotide sequence ID" value="NZ_FWYD01000019.1"/>
</dbReference>
<organism evidence="2 3">
    <name type="scientific">Primorskyibacter flagellatus</name>
    <dbReference type="NCBI Taxonomy" id="1387277"/>
    <lineage>
        <taxon>Bacteria</taxon>
        <taxon>Pseudomonadati</taxon>
        <taxon>Pseudomonadota</taxon>
        <taxon>Alphaproteobacteria</taxon>
        <taxon>Rhodobacterales</taxon>
        <taxon>Roseobacteraceae</taxon>
        <taxon>Primorskyibacter</taxon>
    </lineage>
</organism>
<dbReference type="PROSITE" id="PS51257">
    <property type="entry name" value="PROKAR_LIPOPROTEIN"/>
    <property type="match status" value="1"/>
</dbReference>
<name>A0A1W2DX99_9RHOB</name>
<feature type="signal peptide" evidence="1">
    <location>
        <begin position="1"/>
        <end position="19"/>
    </location>
</feature>
<evidence type="ECO:0000313" key="2">
    <source>
        <dbReference type="EMBL" id="SMD02053.1"/>
    </source>
</evidence>
<dbReference type="AlphaFoldDB" id="A0A1W2DX99"/>
<keyword evidence="3" id="KW-1185">Reference proteome</keyword>
<dbReference type="Proteomes" id="UP000192330">
    <property type="component" value="Unassembled WGS sequence"/>
</dbReference>